<feature type="domain" description="AB hydrolase-1" evidence="3">
    <location>
        <begin position="60"/>
        <end position="146"/>
    </location>
</feature>
<dbReference type="EMBL" id="ML213620">
    <property type="protein sequence ID" value="TFK35617.1"/>
    <property type="molecule type" value="Genomic_DNA"/>
</dbReference>
<comment type="similarity">
    <text evidence="1">Belongs to the AB hydrolase superfamily.</text>
</comment>
<evidence type="ECO:0000259" key="3">
    <source>
        <dbReference type="Pfam" id="PF00561"/>
    </source>
</evidence>
<dbReference type="InterPro" id="IPR000073">
    <property type="entry name" value="AB_hydrolase_1"/>
</dbReference>
<proteinExistence type="inferred from homology"/>
<organism evidence="4 5">
    <name type="scientific">Crucibulum laeve</name>
    <dbReference type="NCBI Taxonomy" id="68775"/>
    <lineage>
        <taxon>Eukaryota</taxon>
        <taxon>Fungi</taxon>
        <taxon>Dikarya</taxon>
        <taxon>Basidiomycota</taxon>
        <taxon>Agaricomycotina</taxon>
        <taxon>Agaricomycetes</taxon>
        <taxon>Agaricomycetidae</taxon>
        <taxon>Agaricales</taxon>
        <taxon>Agaricineae</taxon>
        <taxon>Nidulariaceae</taxon>
        <taxon>Crucibulum</taxon>
    </lineage>
</organism>
<dbReference type="OrthoDB" id="8119704at2759"/>
<evidence type="ECO:0000256" key="2">
    <source>
        <dbReference type="ARBA" id="ARBA00022801"/>
    </source>
</evidence>
<evidence type="ECO:0000313" key="4">
    <source>
        <dbReference type="EMBL" id="TFK35617.1"/>
    </source>
</evidence>
<evidence type="ECO:0000256" key="1">
    <source>
        <dbReference type="ARBA" id="ARBA00008645"/>
    </source>
</evidence>
<dbReference type="STRING" id="68775.A0A5C3LSQ6"/>
<dbReference type="Pfam" id="PF00561">
    <property type="entry name" value="Abhydrolase_1"/>
    <property type="match status" value="1"/>
</dbReference>
<accession>A0A5C3LSQ6</accession>
<dbReference type="SUPFAM" id="SSF53474">
    <property type="entry name" value="alpha/beta-Hydrolases"/>
    <property type="match status" value="1"/>
</dbReference>
<dbReference type="AlphaFoldDB" id="A0A5C3LSQ6"/>
<gene>
    <name evidence="4" type="ORF">BDQ12DRAFT_314907</name>
</gene>
<protein>
    <submittedName>
        <fullName evidence="4">Alpha/Beta hydrolase protein</fullName>
    </submittedName>
</protein>
<dbReference type="GO" id="GO:0005739">
    <property type="term" value="C:mitochondrion"/>
    <property type="evidence" value="ECO:0007669"/>
    <property type="project" value="TreeGrafter"/>
</dbReference>
<sequence length="343" mass="39355">MFLPFRRRLQPELFYKLSSKYDPRLQILNISKRQNYTLSGQVDLAYTSFLPKHVNQTDEAVLILHGLFGNQRQWHSLTKALLRAHQKPIYTLDLRNHGKSPRNEVMTYKAMATDVWEFIQKKELKKVAVLGHSMGGKVTMTLALLPEIQDSQILTHLVVSDMPPVYAPLSRDFLSYIAAMQKVNKLPTGNIKTLNDADHALAQYISDPSIRQFLLSNFRIPHLQLHPHLHSPTPLEHTHAHFSLPLSILQSALPSLGQFPYSWTNTQDVNRKWDGPVLLVKGAKSGHVQKEHLLAMRTFFPQVKVEVMDTGHWVHVEKPNEFKNCVLTFLEGIYVPHDGTRWS</sequence>
<name>A0A5C3LSQ6_9AGAR</name>
<evidence type="ECO:0000313" key="5">
    <source>
        <dbReference type="Proteomes" id="UP000308652"/>
    </source>
</evidence>
<reference evidence="4 5" key="1">
    <citation type="journal article" date="2019" name="Nat. Ecol. Evol.">
        <title>Megaphylogeny resolves global patterns of mushroom evolution.</title>
        <authorList>
            <person name="Varga T."/>
            <person name="Krizsan K."/>
            <person name="Foldi C."/>
            <person name="Dima B."/>
            <person name="Sanchez-Garcia M."/>
            <person name="Sanchez-Ramirez S."/>
            <person name="Szollosi G.J."/>
            <person name="Szarkandi J.G."/>
            <person name="Papp V."/>
            <person name="Albert L."/>
            <person name="Andreopoulos W."/>
            <person name="Angelini C."/>
            <person name="Antonin V."/>
            <person name="Barry K.W."/>
            <person name="Bougher N.L."/>
            <person name="Buchanan P."/>
            <person name="Buyck B."/>
            <person name="Bense V."/>
            <person name="Catcheside P."/>
            <person name="Chovatia M."/>
            <person name="Cooper J."/>
            <person name="Damon W."/>
            <person name="Desjardin D."/>
            <person name="Finy P."/>
            <person name="Geml J."/>
            <person name="Haridas S."/>
            <person name="Hughes K."/>
            <person name="Justo A."/>
            <person name="Karasinski D."/>
            <person name="Kautmanova I."/>
            <person name="Kiss B."/>
            <person name="Kocsube S."/>
            <person name="Kotiranta H."/>
            <person name="LaButti K.M."/>
            <person name="Lechner B.E."/>
            <person name="Liimatainen K."/>
            <person name="Lipzen A."/>
            <person name="Lukacs Z."/>
            <person name="Mihaltcheva S."/>
            <person name="Morgado L.N."/>
            <person name="Niskanen T."/>
            <person name="Noordeloos M.E."/>
            <person name="Ohm R.A."/>
            <person name="Ortiz-Santana B."/>
            <person name="Ovrebo C."/>
            <person name="Racz N."/>
            <person name="Riley R."/>
            <person name="Savchenko A."/>
            <person name="Shiryaev A."/>
            <person name="Soop K."/>
            <person name="Spirin V."/>
            <person name="Szebenyi C."/>
            <person name="Tomsovsky M."/>
            <person name="Tulloss R.E."/>
            <person name="Uehling J."/>
            <person name="Grigoriev I.V."/>
            <person name="Vagvolgyi C."/>
            <person name="Papp T."/>
            <person name="Martin F.M."/>
            <person name="Miettinen O."/>
            <person name="Hibbett D.S."/>
            <person name="Nagy L.G."/>
        </authorList>
    </citation>
    <scope>NUCLEOTIDE SEQUENCE [LARGE SCALE GENOMIC DNA]</scope>
    <source>
        <strain evidence="4 5">CBS 166.37</strain>
    </source>
</reference>
<dbReference type="Gene3D" id="3.40.50.1820">
    <property type="entry name" value="alpha/beta hydrolase"/>
    <property type="match status" value="1"/>
</dbReference>
<dbReference type="InterPro" id="IPR029058">
    <property type="entry name" value="AB_hydrolase_fold"/>
</dbReference>
<keyword evidence="5" id="KW-1185">Reference proteome</keyword>
<dbReference type="PANTHER" id="PTHR46118:SF4">
    <property type="entry name" value="PROTEIN ABHD11"/>
    <property type="match status" value="1"/>
</dbReference>
<dbReference type="GO" id="GO:0052689">
    <property type="term" value="F:carboxylic ester hydrolase activity"/>
    <property type="evidence" value="ECO:0007669"/>
    <property type="project" value="TreeGrafter"/>
</dbReference>
<keyword evidence="2 4" id="KW-0378">Hydrolase</keyword>
<dbReference type="PANTHER" id="PTHR46118">
    <property type="entry name" value="PROTEIN ABHD11"/>
    <property type="match status" value="1"/>
</dbReference>
<dbReference type="Proteomes" id="UP000308652">
    <property type="component" value="Unassembled WGS sequence"/>
</dbReference>